<dbReference type="AlphaFoldDB" id="A0A1H5QW28"/>
<keyword evidence="8" id="KW-1133">Transmembrane helix</keyword>
<evidence type="ECO:0000256" key="1">
    <source>
        <dbReference type="ARBA" id="ARBA00004418"/>
    </source>
</evidence>
<gene>
    <name evidence="10" type="ORF">SAMN05421837_105152</name>
</gene>
<feature type="domain" description="AlgX/AlgJ SGNH hydrolase-like" evidence="9">
    <location>
        <begin position="168"/>
        <end position="328"/>
    </location>
</feature>
<keyword evidence="10" id="KW-0378">Hydrolase</keyword>
<dbReference type="STRING" id="218821.SAMN05421837_105152"/>
<keyword evidence="4" id="KW-0732">Signal</keyword>
<evidence type="ECO:0000256" key="5">
    <source>
        <dbReference type="ARBA" id="ARBA00022764"/>
    </source>
</evidence>
<comment type="pathway">
    <text evidence="2">Glycan biosynthesis; alginate biosynthesis.</text>
</comment>
<dbReference type="GO" id="GO:0042121">
    <property type="term" value="P:alginic acid biosynthetic process"/>
    <property type="evidence" value="ECO:0007669"/>
    <property type="project" value="UniProtKB-UniPathway"/>
</dbReference>
<comment type="subcellular location">
    <subcellularLocation>
        <location evidence="1">Periplasm</location>
    </subcellularLocation>
</comment>
<feature type="compositionally biased region" description="Polar residues" evidence="7">
    <location>
        <begin position="155"/>
        <end position="165"/>
    </location>
</feature>
<name>A0A1H5QW28_9PSEU</name>
<dbReference type="Proteomes" id="UP000198878">
    <property type="component" value="Unassembled WGS sequence"/>
</dbReference>
<dbReference type="GO" id="GO:0016787">
    <property type="term" value="F:hydrolase activity"/>
    <property type="evidence" value="ECO:0007669"/>
    <property type="project" value="UniProtKB-KW"/>
</dbReference>
<keyword evidence="6" id="KW-0016">Alginate biosynthesis</keyword>
<evidence type="ECO:0000256" key="4">
    <source>
        <dbReference type="ARBA" id="ARBA00022729"/>
    </source>
</evidence>
<evidence type="ECO:0000256" key="3">
    <source>
        <dbReference type="ARBA" id="ARBA00022679"/>
    </source>
</evidence>
<dbReference type="GO" id="GO:0042597">
    <property type="term" value="C:periplasmic space"/>
    <property type="evidence" value="ECO:0007669"/>
    <property type="project" value="UniProtKB-SubCell"/>
</dbReference>
<feature type="compositionally biased region" description="Low complexity" evidence="7">
    <location>
        <begin position="127"/>
        <end position="144"/>
    </location>
</feature>
<keyword evidence="11" id="KW-1185">Reference proteome</keyword>
<keyword evidence="3 10" id="KW-0808">Transferase</keyword>
<evidence type="ECO:0000256" key="6">
    <source>
        <dbReference type="ARBA" id="ARBA00022841"/>
    </source>
</evidence>
<dbReference type="InterPro" id="IPR031811">
    <property type="entry name" value="ALGX/ALGJ_SGNH-like"/>
</dbReference>
<evidence type="ECO:0000256" key="8">
    <source>
        <dbReference type="SAM" id="Phobius"/>
    </source>
</evidence>
<proteinExistence type="predicted"/>
<keyword evidence="8" id="KW-0472">Membrane</keyword>
<dbReference type="UniPathway" id="UPA00286"/>
<reference evidence="11" key="1">
    <citation type="submission" date="2016-10" db="EMBL/GenBank/DDBJ databases">
        <authorList>
            <person name="Varghese N."/>
            <person name="Submissions S."/>
        </authorList>
    </citation>
    <scope>NUCLEOTIDE SEQUENCE [LARGE SCALE GENOMIC DNA]</scope>
    <source>
        <strain evidence="11">DSM 44654</strain>
    </source>
</reference>
<keyword evidence="8" id="KW-0812">Transmembrane</keyword>
<evidence type="ECO:0000256" key="7">
    <source>
        <dbReference type="SAM" id="MobiDB-lite"/>
    </source>
</evidence>
<evidence type="ECO:0000313" key="11">
    <source>
        <dbReference type="Proteomes" id="UP000198878"/>
    </source>
</evidence>
<evidence type="ECO:0000256" key="2">
    <source>
        <dbReference type="ARBA" id="ARBA00005182"/>
    </source>
</evidence>
<dbReference type="Pfam" id="PF16822">
    <property type="entry name" value="ALGX"/>
    <property type="match status" value="1"/>
</dbReference>
<sequence>MSESGEPVVGYGERVSVHLRGGEPEKRIRPLPVHEAWLPKDHSMYRPRHGRQQVALVCAVIFFLTPVVSLGLFGPPEPFENRKLHDFPSLSDGWGFFTGLGDWATDWLPGRQAAVQAEDGISRGVFGEPPALGAKPAAPGVGPVPAQPPARPDTGQLQGQTNSNYPPVVEGRDGWLFLGNDLYAKCNPMIPTATVMDELIGFRHAVEASGRRLVLIVPPDKSDLFPQFLPDQYPGKDCAPVAARTMWQRLNNDVGYLDMRGPLLAESQRRGAPIYFKQDTHWQFHGGLTMVRALAEDLRPGVTRTWRTAAKETFDKQTDLPPLIGRTGSEPAELESLAPDGGADRTRTFFGQPNTVPIELHGPAVPGTVPDKVAMIGDSFTGFANMYLAAAFTDMTIMHSDYVSQDTAAAAAKLADSDVVVLEIAERNLIGGQSPILAPAVVKTLSEQLAKHPRQ</sequence>
<protein>
    <submittedName>
        <fullName evidence="10">SGNH hydrolase-like domain-containing protein, acetyltransferase AlgX</fullName>
    </submittedName>
</protein>
<dbReference type="GO" id="GO:0016740">
    <property type="term" value="F:transferase activity"/>
    <property type="evidence" value="ECO:0007669"/>
    <property type="project" value="UniProtKB-KW"/>
</dbReference>
<evidence type="ECO:0000259" key="9">
    <source>
        <dbReference type="Pfam" id="PF16822"/>
    </source>
</evidence>
<accession>A0A1H5QW28</accession>
<organism evidence="10 11">
    <name type="scientific">Amycolatopsis pretoriensis</name>
    <dbReference type="NCBI Taxonomy" id="218821"/>
    <lineage>
        <taxon>Bacteria</taxon>
        <taxon>Bacillati</taxon>
        <taxon>Actinomycetota</taxon>
        <taxon>Actinomycetes</taxon>
        <taxon>Pseudonocardiales</taxon>
        <taxon>Pseudonocardiaceae</taxon>
        <taxon>Amycolatopsis</taxon>
    </lineage>
</organism>
<feature type="region of interest" description="Disordered" evidence="7">
    <location>
        <begin position="125"/>
        <end position="166"/>
    </location>
</feature>
<keyword evidence="5" id="KW-0574">Periplasm</keyword>
<evidence type="ECO:0000313" key="10">
    <source>
        <dbReference type="EMBL" id="SEF30295.1"/>
    </source>
</evidence>
<dbReference type="EMBL" id="FNUJ01000005">
    <property type="protein sequence ID" value="SEF30295.1"/>
    <property type="molecule type" value="Genomic_DNA"/>
</dbReference>
<feature type="transmembrane region" description="Helical" evidence="8">
    <location>
        <begin position="54"/>
        <end position="74"/>
    </location>
</feature>